<keyword evidence="3" id="KW-1185">Reference proteome</keyword>
<accession>A0A9P5PJ14</accession>
<evidence type="ECO:0000313" key="2">
    <source>
        <dbReference type="EMBL" id="KAF9062965.1"/>
    </source>
</evidence>
<proteinExistence type="predicted"/>
<evidence type="ECO:0000313" key="3">
    <source>
        <dbReference type="Proteomes" id="UP000772434"/>
    </source>
</evidence>
<gene>
    <name evidence="2" type="ORF">BDP27DRAFT_1368419</name>
</gene>
<protein>
    <submittedName>
        <fullName evidence="2">Uncharacterized protein</fullName>
    </submittedName>
</protein>
<feature type="compositionally biased region" description="Low complexity" evidence="1">
    <location>
        <begin position="284"/>
        <end position="295"/>
    </location>
</feature>
<reference evidence="2" key="1">
    <citation type="submission" date="2020-11" db="EMBL/GenBank/DDBJ databases">
        <authorList>
            <consortium name="DOE Joint Genome Institute"/>
            <person name="Ahrendt S."/>
            <person name="Riley R."/>
            <person name="Andreopoulos W."/>
            <person name="Labutti K."/>
            <person name="Pangilinan J."/>
            <person name="Ruiz-Duenas F.J."/>
            <person name="Barrasa J.M."/>
            <person name="Sanchez-Garcia M."/>
            <person name="Camarero S."/>
            <person name="Miyauchi S."/>
            <person name="Serrano A."/>
            <person name="Linde D."/>
            <person name="Babiker R."/>
            <person name="Drula E."/>
            <person name="Ayuso-Fernandez I."/>
            <person name="Pacheco R."/>
            <person name="Padilla G."/>
            <person name="Ferreira P."/>
            <person name="Barriuso J."/>
            <person name="Kellner H."/>
            <person name="Castanera R."/>
            <person name="Alfaro M."/>
            <person name="Ramirez L."/>
            <person name="Pisabarro A.G."/>
            <person name="Kuo A."/>
            <person name="Tritt A."/>
            <person name="Lipzen A."/>
            <person name="He G."/>
            <person name="Yan M."/>
            <person name="Ng V."/>
            <person name="Cullen D."/>
            <person name="Martin F."/>
            <person name="Rosso M.-N."/>
            <person name="Henrissat B."/>
            <person name="Hibbett D."/>
            <person name="Martinez A.T."/>
            <person name="Grigoriev I.V."/>
        </authorList>
    </citation>
    <scope>NUCLEOTIDE SEQUENCE</scope>
    <source>
        <strain evidence="2">AH 40177</strain>
    </source>
</reference>
<feature type="region of interest" description="Disordered" evidence="1">
    <location>
        <begin position="224"/>
        <end position="255"/>
    </location>
</feature>
<feature type="compositionally biased region" description="Polar residues" evidence="1">
    <location>
        <begin position="377"/>
        <end position="388"/>
    </location>
</feature>
<feature type="region of interest" description="Disordered" evidence="1">
    <location>
        <begin position="377"/>
        <end position="407"/>
    </location>
</feature>
<feature type="region of interest" description="Disordered" evidence="1">
    <location>
        <begin position="268"/>
        <end position="305"/>
    </location>
</feature>
<sequence length="451" mass="49103">MSYDTLEAILTYRHAEERYSDEDEGYIRGQIGTLITRLQKIASSLSDSKSWSRDEREKIIRRALFQSRSIVEEINLILLTMKDDIKFLDREFTHIRVLTFLVKTHAEFHKNIPDDESLETLMKNITTQVVEFIETSQDEPSVPALYVAGLEGTLVNDHTVVTLPMPEDNNGAAMTDSSAAEFPGSYILNTPEAETYAHPIKEGVKNHFANAGFVESAVPPMESPCFRHQTGHNIHTEPEDENAQAGSSSTKDSRSVVSVVHLEARFIATSPPTDNSATDMNAVTPTSAAPPLSDPDSSKLTDDADLSDAVPTSITASMPADIPTTDVNAALVTATSLNDNVTTGTPTLSSVTLSDACTSSTALLNDNPALSTNLATYSSSTSNDQTLPASDAKAAKERVYQPSLTSTTPRGLCAIDWKEMHPTGTHPQFTVYWQQVKDGKVGKTYEAQNKS</sequence>
<evidence type="ECO:0000256" key="1">
    <source>
        <dbReference type="SAM" id="MobiDB-lite"/>
    </source>
</evidence>
<name>A0A9P5PJ14_9AGAR</name>
<dbReference type="AlphaFoldDB" id="A0A9P5PJ14"/>
<dbReference type="OrthoDB" id="2984492at2759"/>
<organism evidence="2 3">
    <name type="scientific">Rhodocollybia butyracea</name>
    <dbReference type="NCBI Taxonomy" id="206335"/>
    <lineage>
        <taxon>Eukaryota</taxon>
        <taxon>Fungi</taxon>
        <taxon>Dikarya</taxon>
        <taxon>Basidiomycota</taxon>
        <taxon>Agaricomycotina</taxon>
        <taxon>Agaricomycetes</taxon>
        <taxon>Agaricomycetidae</taxon>
        <taxon>Agaricales</taxon>
        <taxon>Marasmiineae</taxon>
        <taxon>Omphalotaceae</taxon>
        <taxon>Rhodocollybia</taxon>
    </lineage>
</organism>
<dbReference type="EMBL" id="JADNRY010000157">
    <property type="protein sequence ID" value="KAF9062965.1"/>
    <property type="molecule type" value="Genomic_DNA"/>
</dbReference>
<dbReference type="Proteomes" id="UP000772434">
    <property type="component" value="Unassembled WGS sequence"/>
</dbReference>
<comment type="caution">
    <text evidence="2">The sequence shown here is derived from an EMBL/GenBank/DDBJ whole genome shotgun (WGS) entry which is preliminary data.</text>
</comment>
<feature type="compositionally biased region" description="Polar residues" evidence="1">
    <location>
        <begin position="270"/>
        <end position="283"/>
    </location>
</feature>